<dbReference type="PROSITE" id="PS50893">
    <property type="entry name" value="ABC_TRANSPORTER_2"/>
    <property type="match status" value="1"/>
</dbReference>
<evidence type="ECO:0000313" key="5">
    <source>
        <dbReference type="EMBL" id="MEQ2521735.1"/>
    </source>
</evidence>
<protein>
    <submittedName>
        <fullName evidence="5">ATP-binding cassette domain-containing protein</fullName>
    </submittedName>
</protein>
<name>A0ABV1GIR4_9FIRM</name>
<dbReference type="SMART" id="SM00382">
    <property type="entry name" value="AAA"/>
    <property type="match status" value="1"/>
</dbReference>
<dbReference type="Gene3D" id="3.40.50.300">
    <property type="entry name" value="P-loop containing nucleotide triphosphate hydrolases"/>
    <property type="match status" value="2"/>
</dbReference>
<evidence type="ECO:0000259" key="4">
    <source>
        <dbReference type="PROSITE" id="PS50893"/>
    </source>
</evidence>
<comment type="caution">
    <text evidence="5">The sequence shown here is derived from an EMBL/GenBank/DDBJ whole genome shotgun (WGS) entry which is preliminary data.</text>
</comment>
<dbReference type="InterPro" id="IPR051309">
    <property type="entry name" value="ABCF_ATPase"/>
</dbReference>
<dbReference type="SUPFAM" id="SSF52540">
    <property type="entry name" value="P-loop containing nucleoside triphosphate hydrolases"/>
    <property type="match status" value="2"/>
</dbReference>
<dbReference type="InterPro" id="IPR027417">
    <property type="entry name" value="P-loop_NTPase"/>
</dbReference>
<dbReference type="EMBL" id="JBBMFA010000114">
    <property type="protein sequence ID" value="MEQ2521735.1"/>
    <property type="molecule type" value="Genomic_DNA"/>
</dbReference>
<feature type="coiled-coil region" evidence="3">
    <location>
        <begin position="268"/>
        <end position="295"/>
    </location>
</feature>
<keyword evidence="2 5" id="KW-0067">ATP-binding</keyword>
<dbReference type="Pfam" id="PF00005">
    <property type="entry name" value="ABC_tran"/>
    <property type="match status" value="1"/>
</dbReference>
<keyword evidence="1" id="KW-0547">Nucleotide-binding</keyword>
<sequence length="349" mass="38963">MAQISVEHLTFAYDGGDPLFEDVCFSIDTRWRLGLTGRNGRGKTTLLRLLAGRLPDGGAVRGRPACVLFPFSVPDPSLPAGQLLRAFAPDAPEWRCACEADRLGLRGETLARPFAALSGGEQVKCMLAALFVQEEGYCLIDEPTDHLDAEGRACVSRYLKEKDGFLLVSHDRDFLDGCVDHMLALGREEVTLCRGNYSTWEREKLRRDEAERARSEGLRREIARLDQAARRAADWAGKAEAEKHARNSGLRPDRGYLGHKAAKLMKHAKTVQARREEAAAEKRQLLREAQTAEELRFRPLRWEKASPLVRAEDLTLYYDGRPVCRADFCLQAGRRLALTGPNGCGKARC</sequence>
<dbReference type="GO" id="GO:0005524">
    <property type="term" value="F:ATP binding"/>
    <property type="evidence" value="ECO:0007669"/>
    <property type="project" value="UniProtKB-KW"/>
</dbReference>
<evidence type="ECO:0000313" key="6">
    <source>
        <dbReference type="Proteomes" id="UP001477672"/>
    </source>
</evidence>
<dbReference type="InterPro" id="IPR003593">
    <property type="entry name" value="AAA+_ATPase"/>
</dbReference>
<dbReference type="PANTHER" id="PTHR42855:SF2">
    <property type="entry name" value="DRUG RESISTANCE ABC TRANSPORTER,ATP-BINDING PROTEIN"/>
    <property type="match status" value="1"/>
</dbReference>
<gene>
    <name evidence="5" type="ORF">WMO24_15060</name>
</gene>
<dbReference type="InterPro" id="IPR003439">
    <property type="entry name" value="ABC_transporter-like_ATP-bd"/>
</dbReference>
<evidence type="ECO:0000256" key="2">
    <source>
        <dbReference type="ARBA" id="ARBA00022840"/>
    </source>
</evidence>
<evidence type="ECO:0000256" key="1">
    <source>
        <dbReference type="ARBA" id="ARBA00022741"/>
    </source>
</evidence>
<dbReference type="CDD" id="cd03221">
    <property type="entry name" value="ABCF_EF-3"/>
    <property type="match status" value="1"/>
</dbReference>
<proteinExistence type="predicted"/>
<dbReference type="RefSeq" id="WP_349217206.1">
    <property type="nucleotide sequence ID" value="NZ_JBBMFA010000114.1"/>
</dbReference>
<feature type="domain" description="ABC transporter" evidence="4">
    <location>
        <begin position="4"/>
        <end position="212"/>
    </location>
</feature>
<organism evidence="5 6">
    <name type="scientific">Ruthenibacterium intestinale</name>
    <dbReference type="NCBI Taxonomy" id="3133163"/>
    <lineage>
        <taxon>Bacteria</taxon>
        <taxon>Bacillati</taxon>
        <taxon>Bacillota</taxon>
        <taxon>Clostridia</taxon>
        <taxon>Eubacteriales</taxon>
        <taxon>Oscillospiraceae</taxon>
        <taxon>Ruthenibacterium</taxon>
    </lineage>
</organism>
<dbReference type="PANTHER" id="PTHR42855">
    <property type="entry name" value="ABC TRANSPORTER ATP-BINDING SUBUNIT"/>
    <property type="match status" value="1"/>
</dbReference>
<accession>A0ABV1GIR4</accession>
<evidence type="ECO:0000256" key="3">
    <source>
        <dbReference type="SAM" id="Coils"/>
    </source>
</evidence>
<keyword evidence="6" id="KW-1185">Reference proteome</keyword>
<reference evidence="5 6" key="1">
    <citation type="submission" date="2024-03" db="EMBL/GenBank/DDBJ databases">
        <title>Human intestinal bacterial collection.</title>
        <authorList>
            <person name="Pauvert C."/>
            <person name="Hitch T.C.A."/>
            <person name="Clavel T."/>
        </authorList>
    </citation>
    <scope>NUCLEOTIDE SEQUENCE [LARGE SCALE GENOMIC DNA]</scope>
    <source>
        <strain evidence="5 6">CLA-JM-H11</strain>
    </source>
</reference>
<keyword evidence="3" id="KW-0175">Coiled coil</keyword>
<dbReference type="Proteomes" id="UP001477672">
    <property type="component" value="Unassembled WGS sequence"/>
</dbReference>